<evidence type="ECO:0000313" key="4">
    <source>
        <dbReference type="EMBL" id="SMX67175.1"/>
    </source>
</evidence>
<evidence type="ECO:0000256" key="2">
    <source>
        <dbReference type="SAM" id="MobiDB-lite"/>
    </source>
</evidence>
<feature type="compositionally biased region" description="Polar residues" evidence="2">
    <location>
        <begin position="1"/>
        <end position="10"/>
    </location>
</feature>
<evidence type="ECO:0000313" key="5">
    <source>
        <dbReference type="Proteomes" id="UP000234641"/>
    </source>
</evidence>
<evidence type="ECO:0000259" key="3">
    <source>
        <dbReference type="Pfam" id="PF00582"/>
    </source>
</evidence>
<proteinExistence type="inferred from homology"/>
<name>A0A2H1HW58_BRELN</name>
<feature type="region of interest" description="Disordered" evidence="2">
    <location>
        <begin position="1"/>
        <end position="23"/>
    </location>
</feature>
<dbReference type="Gene3D" id="3.40.50.620">
    <property type="entry name" value="HUPs"/>
    <property type="match status" value="1"/>
</dbReference>
<dbReference type="AlphaFoldDB" id="A0A2H1HW58"/>
<dbReference type="CDD" id="cd00293">
    <property type="entry name" value="USP-like"/>
    <property type="match status" value="1"/>
</dbReference>
<accession>A0A2H1HW58</accession>
<dbReference type="RefSeq" id="WP_101553711.1">
    <property type="nucleotide sequence ID" value="NZ_FXYY01000002.1"/>
</dbReference>
<dbReference type="PRINTS" id="PR01438">
    <property type="entry name" value="UNVRSLSTRESS"/>
</dbReference>
<dbReference type="InterPro" id="IPR006016">
    <property type="entry name" value="UspA"/>
</dbReference>
<dbReference type="Pfam" id="PF00582">
    <property type="entry name" value="Usp"/>
    <property type="match status" value="1"/>
</dbReference>
<dbReference type="EMBL" id="FXYY01000002">
    <property type="protein sequence ID" value="SMX67175.1"/>
    <property type="molecule type" value="Genomic_DNA"/>
</dbReference>
<dbReference type="PANTHER" id="PTHR46268">
    <property type="entry name" value="STRESS RESPONSE PROTEIN NHAX"/>
    <property type="match status" value="1"/>
</dbReference>
<evidence type="ECO:0000256" key="1">
    <source>
        <dbReference type="ARBA" id="ARBA00008791"/>
    </source>
</evidence>
<reference evidence="4 5" key="1">
    <citation type="submission" date="2017-03" db="EMBL/GenBank/DDBJ databases">
        <authorList>
            <person name="Afonso C.L."/>
            <person name="Miller P.J."/>
            <person name="Scott M.A."/>
            <person name="Spackman E."/>
            <person name="Goraichik I."/>
            <person name="Dimitrov K.M."/>
            <person name="Suarez D.L."/>
            <person name="Swayne D.E."/>
        </authorList>
    </citation>
    <scope>NUCLEOTIDE SEQUENCE [LARGE SCALE GENOMIC DNA]</scope>
    <source>
        <strain evidence="4 5">ATCC 9172</strain>
    </source>
</reference>
<dbReference type="InterPro" id="IPR014729">
    <property type="entry name" value="Rossmann-like_a/b/a_fold"/>
</dbReference>
<dbReference type="GeneID" id="303221927"/>
<dbReference type="Proteomes" id="UP000234641">
    <property type="component" value="Unassembled WGS sequence"/>
</dbReference>
<sequence>MTDLYSTSQPRFPVPSRQVTASPGIGSASRTVVLALRPDSSDEVLEQAIAAARRENAAVQAVVFGTDTTTAPSTSPLAECTKLGTALAEAGLEYAVHRAGPDPAEQILGLAEEHDAAMIVMSTKRRSPIVKLLLGSSTQQVILEAECPVLLVK</sequence>
<dbReference type="InterPro" id="IPR006015">
    <property type="entry name" value="Universal_stress_UspA"/>
</dbReference>
<feature type="domain" description="UspA" evidence="3">
    <location>
        <begin position="30"/>
        <end position="153"/>
    </location>
</feature>
<organism evidence="4 5">
    <name type="scientific">Brevibacterium linens ATCC 9172</name>
    <dbReference type="NCBI Taxonomy" id="1255617"/>
    <lineage>
        <taxon>Bacteria</taxon>
        <taxon>Bacillati</taxon>
        <taxon>Actinomycetota</taxon>
        <taxon>Actinomycetes</taxon>
        <taxon>Micrococcales</taxon>
        <taxon>Brevibacteriaceae</taxon>
        <taxon>Brevibacterium</taxon>
    </lineage>
</organism>
<comment type="similarity">
    <text evidence="1">Belongs to the universal stress protein A family.</text>
</comment>
<protein>
    <submittedName>
        <fullName evidence="4">Nucleotide-binding universal stress protein, UspA family</fullName>
    </submittedName>
</protein>
<dbReference type="SUPFAM" id="SSF52402">
    <property type="entry name" value="Adenine nucleotide alpha hydrolases-like"/>
    <property type="match status" value="1"/>
</dbReference>
<dbReference type="PANTHER" id="PTHR46268:SF15">
    <property type="entry name" value="UNIVERSAL STRESS PROTEIN HP_0031"/>
    <property type="match status" value="1"/>
</dbReference>
<gene>
    <name evidence="4" type="ORF">BLIN9172_00530</name>
</gene>